<dbReference type="RefSeq" id="WP_176899022.1">
    <property type="nucleotide sequence ID" value="NZ_JABKAV010000012.1"/>
</dbReference>
<reference evidence="2 3" key="1">
    <citation type="submission" date="2020-05" db="EMBL/GenBank/DDBJ databases">
        <title>Hymenobacter terrestris sp. nov. and Hymenobacter lapidiphilus sp. nov., isolated from regoliths in Antarctica.</title>
        <authorList>
            <person name="Sedlacek I."/>
            <person name="Pantucek R."/>
            <person name="Zeman M."/>
            <person name="Holochova P."/>
            <person name="Kralova S."/>
            <person name="Stankova E."/>
            <person name="Sedo O."/>
            <person name="Micenkova L."/>
            <person name="Svec P."/>
            <person name="Gupta V."/>
            <person name="Sood U."/>
            <person name="Korpole U.S."/>
            <person name="Lal R."/>
        </authorList>
    </citation>
    <scope>NUCLEOTIDE SEQUENCE [LARGE SCALE GENOMIC DNA]</scope>
    <source>
        <strain evidence="2 3">P5252</strain>
    </source>
</reference>
<keyword evidence="1" id="KW-0812">Transmembrane</keyword>
<proteinExistence type="predicted"/>
<evidence type="ECO:0000313" key="2">
    <source>
        <dbReference type="EMBL" id="NVO84473.1"/>
    </source>
</evidence>
<feature type="transmembrane region" description="Helical" evidence="1">
    <location>
        <begin position="84"/>
        <end position="102"/>
    </location>
</feature>
<accession>A0ABX2Q0J5</accession>
<protein>
    <submittedName>
        <fullName evidence="2">Uncharacterized protein</fullName>
    </submittedName>
</protein>
<feature type="transmembrane region" description="Helical" evidence="1">
    <location>
        <begin position="50"/>
        <end position="72"/>
    </location>
</feature>
<keyword evidence="1" id="KW-1133">Transmembrane helix</keyword>
<dbReference type="EMBL" id="JABKAV010000012">
    <property type="protein sequence ID" value="NVO84473.1"/>
    <property type="molecule type" value="Genomic_DNA"/>
</dbReference>
<sequence length="117" mass="12188">MFTAQQFSQLAAAAWSGPAAAHIASSSFHQQPCGYSVSSFTVSYHVGPAMYYAAAVCPFEAIATAIAAAAAAGVPVSRYKAQRVIARTAAALCGLASIRVSFAGRARRHRVARLFHG</sequence>
<keyword evidence="1" id="KW-0472">Membrane</keyword>
<comment type="caution">
    <text evidence="2">The sequence shown here is derived from an EMBL/GenBank/DDBJ whole genome shotgun (WGS) entry which is preliminary data.</text>
</comment>
<gene>
    <name evidence="2" type="ORF">HW556_06235</name>
</gene>
<organism evidence="2 3">
    <name type="scientific">Hymenobacter terrestris</name>
    <dbReference type="NCBI Taxonomy" id="2748310"/>
    <lineage>
        <taxon>Bacteria</taxon>
        <taxon>Pseudomonadati</taxon>
        <taxon>Bacteroidota</taxon>
        <taxon>Cytophagia</taxon>
        <taxon>Cytophagales</taxon>
        <taxon>Hymenobacteraceae</taxon>
        <taxon>Hymenobacter</taxon>
    </lineage>
</organism>
<evidence type="ECO:0000256" key="1">
    <source>
        <dbReference type="SAM" id="Phobius"/>
    </source>
</evidence>
<dbReference type="Proteomes" id="UP000626554">
    <property type="component" value="Unassembled WGS sequence"/>
</dbReference>
<name>A0ABX2Q0J5_9BACT</name>
<evidence type="ECO:0000313" key="3">
    <source>
        <dbReference type="Proteomes" id="UP000626554"/>
    </source>
</evidence>
<keyword evidence="3" id="KW-1185">Reference proteome</keyword>